<sequence length="306" mass="35599">MTEEAGELKSMTERELKSNIESLKRQLNHLNTEIRKSIDEIKVHRGTVTKLREKRDELNAYVKECVKKAHVCRKDRDKANQKIADLKKLRKDAQDQINQKWEQLNQVKDKRDKSNAIARMRTTSLEKAYAHELYVFTHADIPLKHEIGAYERLKDLSKRLNASREADKIHTELVPMYKQVKELRNAADEIHQSIQSLADESQQHHDELLGIYAELDTVRKEANQYHARLKDEYRIIDPISKSIDAHKASVPRMREELSAHIDALKDRQKTDGAEECKVAVEKLKTTGRMSLEDLRVLMDNDAISFD</sequence>
<organism evidence="2">
    <name type="scientific">Candidatus Methanogaster sp. ANME-2c ERB4</name>
    <dbReference type="NCBI Taxonomy" id="2759911"/>
    <lineage>
        <taxon>Archaea</taxon>
        <taxon>Methanobacteriati</taxon>
        <taxon>Methanobacteriota</taxon>
        <taxon>Stenosarchaea group</taxon>
        <taxon>Methanomicrobia</taxon>
        <taxon>Methanosarcinales</taxon>
        <taxon>ANME-2 cluster</taxon>
        <taxon>Candidatus Methanogasteraceae</taxon>
        <taxon>Candidatus Methanogaster</taxon>
    </lineage>
</organism>
<accession>A0A7G9YLY5</accession>
<evidence type="ECO:0000256" key="1">
    <source>
        <dbReference type="SAM" id="Coils"/>
    </source>
</evidence>
<dbReference type="AlphaFoldDB" id="A0A7G9YLY5"/>
<protein>
    <submittedName>
        <fullName evidence="2">Chromosome partition protein Smc</fullName>
    </submittedName>
</protein>
<dbReference type="EMBL" id="MT631369">
    <property type="protein sequence ID" value="QNO49019.1"/>
    <property type="molecule type" value="Genomic_DNA"/>
</dbReference>
<gene>
    <name evidence="2" type="primary">smc_1</name>
    <name evidence="2" type="ORF">KNGNHFEO_00015</name>
</gene>
<keyword evidence="1" id="KW-0175">Coiled coil</keyword>
<dbReference type="InterPro" id="IPR055545">
    <property type="entry name" value="DUF7121"/>
</dbReference>
<proteinExistence type="predicted"/>
<dbReference type="Pfam" id="PF23435">
    <property type="entry name" value="DUF7121"/>
    <property type="match status" value="1"/>
</dbReference>
<reference evidence="2" key="1">
    <citation type="submission" date="2020-06" db="EMBL/GenBank/DDBJ databases">
        <title>Unique genomic features of the anaerobic methanotrophic archaea.</title>
        <authorList>
            <person name="Chadwick G.L."/>
            <person name="Skennerton C.T."/>
            <person name="Laso-Perez R."/>
            <person name="Leu A.O."/>
            <person name="Speth D.R."/>
            <person name="Yu H."/>
            <person name="Morgan-Lang C."/>
            <person name="Hatzenpichler R."/>
            <person name="Goudeau D."/>
            <person name="Malmstrom R."/>
            <person name="Brazelton W.J."/>
            <person name="Woyke T."/>
            <person name="Hallam S.J."/>
            <person name="Tyson G.W."/>
            <person name="Wegener G."/>
            <person name="Boetius A."/>
            <person name="Orphan V."/>
        </authorList>
    </citation>
    <scope>NUCLEOTIDE SEQUENCE</scope>
</reference>
<name>A0A7G9YLY5_9EURY</name>
<feature type="coiled-coil region" evidence="1">
    <location>
        <begin position="13"/>
        <end position="40"/>
    </location>
</feature>
<evidence type="ECO:0000313" key="2">
    <source>
        <dbReference type="EMBL" id="QNO49019.1"/>
    </source>
</evidence>